<sequence>NQVMAWCLQRAGSSTCRLYVKELLVSALPSVTKINSKRNSLPKCCIFCTDHTSVTKEPTEQHTLLDNRLQEVKISHVKTDNVLKPKIDEKFASLYEGINEIHITPALPSRSFNLAPYVNESETLRCLVDLGVDLSKVEKNPDVASYILKMDLQKDVKPYLLFLRTVGIPDDQLGQFITKNPGIFQQDLDHLQVRINYLASKKFSIDAVSRIITKAPDVLSMTTKDLDKQLGYYQKEFKLTGDQVRYVITRYPKLTTANLTSVQHMKFNLKEFMGYRELELKQLLLDCPRLYLRGSRAVKERFAYLYNNMKISADSITTWPNILSTRTNIIRQRHLFLKHLKRDQFDPKKPNFVSLKAMVTGTDVEFCQSVAKVTISEYNNFLKML</sequence>
<evidence type="ECO:0008006" key="5">
    <source>
        <dbReference type="Google" id="ProtNLM"/>
    </source>
</evidence>
<dbReference type="PANTHER" id="PTHR13068:SF112">
    <property type="entry name" value="TRANSCRIPTION TERMINATION FACTOR 3, MITOCHONDRIAL"/>
    <property type="match status" value="1"/>
</dbReference>
<evidence type="ECO:0000313" key="3">
    <source>
        <dbReference type="EMBL" id="KAK2165763.1"/>
    </source>
</evidence>
<evidence type="ECO:0000256" key="2">
    <source>
        <dbReference type="ARBA" id="ARBA00022946"/>
    </source>
</evidence>
<evidence type="ECO:0000313" key="4">
    <source>
        <dbReference type="Proteomes" id="UP001208570"/>
    </source>
</evidence>
<dbReference type="AlphaFoldDB" id="A0AAD9K827"/>
<reference evidence="3" key="1">
    <citation type="journal article" date="2023" name="Mol. Biol. Evol.">
        <title>Third-Generation Sequencing Reveals the Adaptive Role of the Epigenome in Three Deep-Sea Polychaetes.</title>
        <authorList>
            <person name="Perez M."/>
            <person name="Aroh O."/>
            <person name="Sun Y."/>
            <person name="Lan Y."/>
            <person name="Juniper S.K."/>
            <person name="Young C.R."/>
            <person name="Angers B."/>
            <person name="Qian P.Y."/>
        </authorList>
    </citation>
    <scope>NUCLEOTIDE SEQUENCE</scope>
    <source>
        <strain evidence="3">P08H-3</strain>
    </source>
</reference>
<name>A0AAD9K827_9ANNE</name>
<accession>A0AAD9K827</accession>
<organism evidence="3 4">
    <name type="scientific">Paralvinella palmiformis</name>
    <dbReference type="NCBI Taxonomy" id="53620"/>
    <lineage>
        <taxon>Eukaryota</taxon>
        <taxon>Metazoa</taxon>
        <taxon>Spiralia</taxon>
        <taxon>Lophotrochozoa</taxon>
        <taxon>Annelida</taxon>
        <taxon>Polychaeta</taxon>
        <taxon>Sedentaria</taxon>
        <taxon>Canalipalpata</taxon>
        <taxon>Terebellida</taxon>
        <taxon>Terebelliformia</taxon>
        <taxon>Alvinellidae</taxon>
        <taxon>Paralvinella</taxon>
    </lineage>
</organism>
<dbReference type="SMART" id="SM00733">
    <property type="entry name" value="Mterf"/>
    <property type="match status" value="5"/>
</dbReference>
<protein>
    <recommendedName>
        <fullName evidence="5">Transcription termination factor 3, mitochondrial</fullName>
    </recommendedName>
</protein>
<dbReference type="EMBL" id="JAODUP010000045">
    <property type="protein sequence ID" value="KAK2165763.1"/>
    <property type="molecule type" value="Genomic_DNA"/>
</dbReference>
<dbReference type="Proteomes" id="UP001208570">
    <property type="component" value="Unassembled WGS sequence"/>
</dbReference>
<feature type="non-terminal residue" evidence="3">
    <location>
        <position position="1"/>
    </location>
</feature>
<dbReference type="InterPro" id="IPR003690">
    <property type="entry name" value="MTERF"/>
</dbReference>
<dbReference type="GO" id="GO:0006390">
    <property type="term" value="P:mitochondrial transcription"/>
    <property type="evidence" value="ECO:0007669"/>
    <property type="project" value="TreeGrafter"/>
</dbReference>
<dbReference type="GO" id="GO:0003676">
    <property type="term" value="F:nucleic acid binding"/>
    <property type="evidence" value="ECO:0007669"/>
    <property type="project" value="InterPro"/>
</dbReference>
<dbReference type="PANTHER" id="PTHR13068">
    <property type="entry name" value="CGI-12 PROTEIN-RELATED"/>
    <property type="match status" value="1"/>
</dbReference>
<dbReference type="GO" id="GO:0061668">
    <property type="term" value="P:mitochondrial ribosome assembly"/>
    <property type="evidence" value="ECO:0007669"/>
    <property type="project" value="TreeGrafter"/>
</dbReference>
<comment type="caution">
    <text evidence="3">The sequence shown here is derived from an EMBL/GenBank/DDBJ whole genome shotgun (WGS) entry which is preliminary data.</text>
</comment>
<comment type="similarity">
    <text evidence="1">Belongs to the mTERF family.</text>
</comment>
<proteinExistence type="inferred from homology"/>
<dbReference type="InterPro" id="IPR038538">
    <property type="entry name" value="MTERF_sf"/>
</dbReference>
<dbReference type="Pfam" id="PF02536">
    <property type="entry name" value="mTERF"/>
    <property type="match status" value="1"/>
</dbReference>
<gene>
    <name evidence="3" type="ORF">LSH36_45g01041</name>
</gene>
<keyword evidence="2" id="KW-0809">Transit peptide</keyword>
<keyword evidence="4" id="KW-1185">Reference proteome</keyword>
<dbReference type="GO" id="GO:0005739">
    <property type="term" value="C:mitochondrion"/>
    <property type="evidence" value="ECO:0007669"/>
    <property type="project" value="TreeGrafter"/>
</dbReference>
<dbReference type="Gene3D" id="1.25.70.10">
    <property type="entry name" value="Transcription termination factor 3, mitochondrial"/>
    <property type="match status" value="1"/>
</dbReference>
<evidence type="ECO:0000256" key="1">
    <source>
        <dbReference type="ARBA" id="ARBA00007692"/>
    </source>
</evidence>